<dbReference type="STRING" id="1314771.A0A197JQY5"/>
<evidence type="ECO:0000313" key="11">
    <source>
        <dbReference type="EMBL" id="OAQ26739.1"/>
    </source>
</evidence>
<comment type="subunit">
    <text evidence="8">Component of the Mediator complex.</text>
</comment>
<feature type="coiled-coil region" evidence="9">
    <location>
        <begin position="91"/>
        <end position="118"/>
    </location>
</feature>
<feature type="compositionally biased region" description="Acidic residues" evidence="10">
    <location>
        <begin position="251"/>
        <end position="266"/>
    </location>
</feature>
<proteinExistence type="inferred from homology"/>
<comment type="subcellular location">
    <subcellularLocation>
        <location evidence="1 8">Nucleus</location>
    </subcellularLocation>
</comment>
<feature type="compositionally biased region" description="Acidic residues" evidence="10">
    <location>
        <begin position="292"/>
        <end position="307"/>
    </location>
</feature>
<comment type="similarity">
    <text evidence="2 8">Belongs to the Mediator complex subunit 4 family.</text>
</comment>
<keyword evidence="6 8" id="KW-0539">Nucleus</keyword>
<gene>
    <name evidence="8" type="primary">MED4</name>
    <name evidence="11" type="ORF">K457DRAFT_78787</name>
</gene>
<evidence type="ECO:0000256" key="9">
    <source>
        <dbReference type="SAM" id="Coils"/>
    </source>
</evidence>
<evidence type="ECO:0000256" key="8">
    <source>
        <dbReference type="RuleBase" id="RU364141"/>
    </source>
</evidence>
<dbReference type="AlphaFoldDB" id="A0A197JQY5"/>
<evidence type="ECO:0000256" key="1">
    <source>
        <dbReference type="ARBA" id="ARBA00004123"/>
    </source>
</evidence>
<dbReference type="InterPro" id="IPR019258">
    <property type="entry name" value="Mediator_Med4"/>
</dbReference>
<keyword evidence="5 8" id="KW-0804">Transcription</keyword>
<dbReference type="GO" id="GO:0003712">
    <property type="term" value="F:transcription coregulator activity"/>
    <property type="evidence" value="ECO:0007669"/>
    <property type="project" value="InterPro"/>
</dbReference>
<keyword evidence="4 8" id="KW-0805">Transcription regulation</keyword>
<reference evidence="11 12" key="1">
    <citation type="submission" date="2016-05" db="EMBL/GenBank/DDBJ databases">
        <title>Genome sequencing reveals origins of a unique bacterial endosymbiosis in the earliest lineages of terrestrial Fungi.</title>
        <authorList>
            <consortium name="DOE Joint Genome Institute"/>
            <person name="Uehling J."/>
            <person name="Gryganskyi A."/>
            <person name="Hameed K."/>
            <person name="Tschaplinski T."/>
            <person name="Misztal P."/>
            <person name="Wu S."/>
            <person name="Desiro A."/>
            <person name="Vande Pol N."/>
            <person name="Du Z.-Y."/>
            <person name="Zienkiewicz A."/>
            <person name="Zienkiewicz K."/>
            <person name="Morin E."/>
            <person name="Tisserant E."/>
            <person name="Splivallo R."/>
            <person name="Hainaut M."/>
            <person name="Henrissat B."/>
            <person name="Ohm R."/>
            <person name="Kuo A."/>
            <person name="Yan J."/>
            <person name="Lipzen A."/>
            <person name="Nolan M."/>
            <person name="Labutti K."/>
            <person name="Barry K."/>
            <person name="Goldstein A."/>
            <person name="Labbe J."/>
            <person name="Schadt C."/>
            <person name="Tuskan G."/>
            <person name="Grigoriev I."/>
            <person name="Martin F."/>
            <person name="Vilgalys R."/>
            <person name="Bonito G."/>
        </authorList>
    </citation>
    <scope>NUCLEOTIDE SEQUENCE [LARGE SCALE GENOMIC DNA]</scope>
    <source>
        <strain evidence="11 12">AG-77</strain>
    </source>
</reference>
<evidence type="ECO:0000256" key="7">
    <source>
        <dbReference type="ARBA" id="ARBA00031257"/>
    </source>
</evidence>
<dbReference type="GO" id="GO:0006357">
    <property type="term" value="P:regulation of transcription by RNA polymerase II"/>
    <property type="evidence" value="ECO:0007669"/>
    <property type="project" value="InterPro"/>
</dbReference>
<evidence type="ECO:0000256" key="2">
    <source>
        <dbReference type="ARBA" id="ARBA00009626"/>
    </source>
</evidence>
<keyword evidence="9" id="KW-0175">Coiled coil</keyword>
<keyword evidence="12" id="KW-1185">Reference proteome</keyword>
<accession>A0A197JQY5</accession>
<comment type="function">
    <text evidence="8">Component of the Mediator complex, a coactivator involved in the regulated transcription of nearly all RNA polymerase II-dependent genes. Mediator functions as a bridge to convey information from gene-specific regulatory proteins to the basal RNA polymerase II transcription machinery. Mediator is recruited to promoters by direct interactions with regulatory proteins and serves as a scaffold for the assembly of a functional preinitiation complex with RNA polymerase II and the general transcription factors.</text>
</comment>
<sequence>MTSQQSLRQQVRDQITEYSRLTQGLFTSFDILADGKTPPESPNDMMKQIVQLDNTLMGNVDKIEQHQIQQRKILQVRKEIEGVDKAIMEVIRTLRMAKETLEASLENHDEKMAASTDARLAEIPVSEIVAYANRLGNYTSAPPNFNPADPNQPFEPPYPREVSMRAGILNQQHVPAAALVSLDGGVMPGMAGQPIQPLVVPGESGEGATPVGGIISGVGAGAGVGGDAGAGLGVGGLMNGHMVMMPPLGLMDEDDDDSGSSSEDEGLSFYGRNRERQDQLQQQQQQQQQQQEPDDEDAADIFDLDLS</sequence>
<dbReference type="PANTHER" id="PTHR13208:SF2">
    <property type="entry name" value="MEDIATOR OF RNA POLYMERASE II TRANSCRIPTION SUBUNIT 4"/>
    <property type="match status" value="1"/>
</dbReference>
<dbReference type="GO" id="GO:0070847">
    <property type="term" value="C:core mediator complex"/>
    <property type="evidence" value="ECO:0007669"/>
    <property type="project" value="TreeGrafter"/>
</dbReference>
<evidence type="ECO:0000313" key="12">
    <source>
        <dbReference type="Proteomes" id="UP000078512"/>
    </source>
</evidence>
<dbReference type="OrthoDB" id="1929813at2759"/>
<evidence type="ECO:0000256" key="5">
    <source>
        <dbReference type="ARBA" id="ARBA00023163"/>
    </source>
</evidence>
<feature type="region of interest" description="Disordered" evidence="10">
    <location>
        <begin position="248"/>
        <end position="307"/>
    </location>
</feature>
<feature type="compositionally biased region" description="Low complexity" evidence="10">
    <location>
        <begin position="279"/>
        <end position="291"/>
    </location>
</feature>
<dbReference type="EMBL" id="KV442064">
    <property type="protein sequence ID" value="OAQ26739.1"/>
    <property type="molecule type" value="Genomic_DNA"/>
</dbReference>
<name>A0A197JQY5_9FUNG</name>
<dbReference type="Proteomes" id="UP000078512">
    <property type="component" value="Unassembled WGS sequence"/>
</dbReference>
<evidence type="ECO:0000256" key="6">
    <source>
        <dbReference type="ARBA" id="ARBA00023242"/>
    </source>
</evidence>
<keyword evidence="8" id="KW-0010">Activator</keyword>
<evidence type="ECO:0000256" key="10">
    <source>
        <dbReference type="SAM" id="MobiDB-lite"/>
    </source>
</evidence>
<organism evidence="11 12">
    <name type="scientific">Linnemannia elongata AG-77</name>
    <dbReference type="NCBI Taxonomy" id="1314771"/>
    <lineage>
        <taxon>Eukaryota</taxon>
        <taxon>Fungi</taxon>
        <taxon>Fungi incertae sedis</taxon>
        <taxon>Mucoromycota</taxon>
        <taxon>Mortierellomycotina</taxon>
        <taxon>Mortierellomycetes</taxon>
        <taxon>Mortierellales</taxon>
        <taxon>Mortierellaceae</taxon>
        <taxon>Linnemannia</taxon>
    </lineage>
</organism>
<evidence type="ECO:0000256" key="4">
    <source>
        <dbReference type="ARBA" id="ARBA00023015"/>
    </source>
</evidence>
<dbReference type="PANTHER" id="PTHR13208">
    <property type="entry name" value="MEDIATOR OF RNA POLYMERASE II TRANSCRIPTION SUBUNIT 4"/>
    <property type="match status" value="1"/>
</dbReference>
<dbReference type="Pfam" id="PF10018">
    <property type="entry name" value="Med4"/>
    <property type="match status" value="1"/>
</dbReference>
<protein>
    <recommendedName>
        <fullName evidence="3 8">Mediator of RNA polymerase II transcription subunit 4</fullName>
    </recommendedName>
    <alternativeName>
        <fullName evidence="7 8">Mediator complex subunit 4</fullName>
    </alternativeName>
</protein>
<dbReference type="GO" id="GO:0016592">
    <property type="term" value="C:mediator complex"/>
    <property type="evidence" value="ECO:0007669"/>
    <property type="project" value="InterPro"/>
</dbReference>
<evidence type="ECO:0000256" key="3">
    <source>
        <dbReference type="ARBA" id="ARBA00020629"/>
    </source>
</evidence>